<name>A0A8J4M3P1_9BACL</name>
<feature type="compositionally biased region" description="Basic and acidic residues" evidence="1">
    <location>
        <begin position="1"/>
        <end position="10"/>
    </location>
</feature>
<evidence type="ECO:0000313" key="3">
    <source>
        <dbReference type="EMBL" id="GIQ71055.1"/>
    </source>
</evidence>
<protein>
    <submittedName>
        <fullName evidence="3">Uncharacterized protein</fullName>
    </submittedName>
</protein>
<dbReference type="EMBL" id="BOVK01000068">
    <property type="protein sequence ID" value="GIQ71055.1"/>
    <property type="molecule type" value="Genomic_DNA"/>
</dbReference>
<keyword evidence="4" id="KW-1185">Reference proteome</keyword>
<keyword evidence="2" id="KW-1133">Transmembrane helix</keyword>
<evidence type="ECO:0000256" key="1">
    <source>
        <dbReference type="SAM" id="MobiDB-lite"/>
    </source>
</evidence>
<organism evidence="3 4">
    <name type="scientific">Xylanibacillus composti</name>
    <dbReference type="NCBI Taxonomy" id="1572762"/>
    <lineage>
        <taxon>Bacteria</taxon>
        <taxon>Bacillati</taxon>
        <taxon>Bacillota</taxon>
        <taxon>Bacilli</taxon>
        <taxon>Bacillales</taxon>
        <taxon>Paenibacillaceae</taxon>
        <taxon>Xylanibacillus</taxon>
    </lineage>
</organism>
<reference evidence="3" key="1">
    <citation type="submission" date="2021-04" db="EMBL/GenBank/DDBJ databases">
        <title>Draft genome sequence of Xylanibacillus composti strain K13.</title>
        <authorList>
            <person name="Uke A."/>
            <person name="Chhe C."/>
            <person name="Baramee S."/>
            <person name="Kosugi A."/>
        </authorList>
    </citation>
    <scope>NUCLEOTIDE SEQUENCE</scope>
    <source>
        <strain evidence="3">K13</strain>
    </source>
</reference>
<feature type="region of interest" description="Disordered" evidence="1">
    <location>
        <begin position="1"/>
        <end position="51"/>
    </location>
</feature>
<keyword evidence="2" id="KW-0472">Membrane</keyword>
<keyword evidence="2" id="KW-0812">Transmembrane</keyword>
<dbReference type="Proteomes" id="UP000677918">
    <property type="component" value="Unassembled WGS sequence"/>
</dbReference>
<feature type="transmembrane region" description="Helical" evidence="2">
    <location>
        <begin position="59"/>
        <end position="80"/>
    </location>
</feature>
<feature type="compositionally biased region" description="Basic and acidic residues" evidence="1">
    <location>
        <begin position="31"/>
        <end position="42"/>
    </location>
</feature>
<dbReference type="RefSeq" id="WP_244865274.1">
    <property type="nucleotide sequence ID" value="NZ_BOVK01000068.1"/>
</dbReference>
<proteinExistence type="predicted"/>
<evidence type="ECO:0000313" key="4">
    <source>
        <dbReference type="Proteomes" id="UP000677918"/>
    </source>
</evidence>
<gene>
    <name evidence="3" type="ORF">XYCOK13_38790</name>
</gene>
<dbReference type="AlphaFoldDB" id="A0A8J4M3P1"/>
<evidence type="ECO:0000256" key="2">
    <source>
        <dbReference type="SAM" id="Phobius"/>
    </source>
</evidence>
<sequence length="85" mass="9921">MRRKPIRDWDGSEPLPPRSRKRAAKPDDEETRPGEGEEDRTLPPRGVAHPSEKKKWNTLFYRVLLLLFIGLTAGLLYWGFQMFPT</sequence>
<accession>A0A8J4M3P1</accession>
<comment type="caution">
    <text evidence="3">The sequence shown here is derived from an EMBL/GenBank/DDBJ whole genome shotgun (WGS) entry which is preliminary data.</text>
</comment>